<dbReference type="GO" id="GO:0051225">
    <property type="term" value="P:spindle assembly"/>
    <property type="evidence" value="ECO:0007669"/>
    <property type="project" value="TreeGrafter"/>
</dbReference>
<dbReference type="Gene3D" id="1.20.120.1900">
    <property type="entry name" value="Gamma-tubulin complex, C-terminal domain"/>
    <property type="match status" value="1"/>
</dbReference>
<dbReference type="Pfam" id="PF17681">
    <property type="entry name" value="GCP_N_terminal"/>
    <property type="match status" value="1"/>
</dbReference>
<comment type="similarity">
    <text evidence="1 5">Belongs to the TUBGCP family.</text>
</comment>
<evidence type="ECO:0000256" key="4">
    <source>
        <dbReference type="ARBA" id="ARBA00023212"/>
    </source>
</evidence>
<evidence type="ECO:0000256" key="3">
    <source>
        <dbReference type="ARBA" id="ARBA00022701"/>
    </source>
</evidence>
<keyword evidence="10" id="KW-1185">Reference proteome</keyword>
<evidence type="ECO:0000313" key="10">
    <source>
        <dbReference type="Proteomes" id="UP001489004"/>
    </source>
</evidence>
<comment type="function">
    <text evidence="5">Component of the gamma-tubulin ring complex (gTuRC) which mediates microtubule nucleation.</text>
</comment>
<keyword evidence="4 5" id="KW-0206">Cytoskeleton</keyword>
<keyword evidence="6" id="KW-0472">Membrane</keyword>
<keyword evidence="3 5" id="KW-0493">Microtubule</keyword>
<sequence>MRVLHSGPQPDMALVGWMAELSCLAFMASDGFFFGGKTHRFKRVLPFAAGDEPQAARRIASGEAALLVPEAPNYPHVDCLLGVADAKDVRQARGGNPISAKLRQTAVNVLTGRSHSSAGRWEKEAESVVATIAAEAPDQDAFQRKHEELRSNRTPKLDEFLVTLQSMLTNADVRAALASTPGAGGSSAKPDSARATQSTYRNPMFNQDDAVTPLKPAYSSLSAKGAQSVDVGAPAASQVNLPPVDDVFRPSAHALGDMIIPLMPDWNSARPFLTGDFISQVSKPHEGRQAELARLQSLSPSLQEAAVVDDLLYAFLGLHGTYVAACVSEGRGGQQLQYVVEGQLEPALQELATRLLPMCEHVVVVERFVETRSAFGWGLVCQAVAASMRSLLQDWQLMVTQLEHQMLIGRLTLQVLWFYCQLPLASMQLLASIAQEASQQRLRGSALLNLLHSWAARVAGDAAARRLVHKLLQAACCPYFRSLERWLCEGVVDDPYSEFMVQENKAVSKDSLSEDEQSAYWYHRYTLRPAEAASKAGRSTGSAAADPPHDVPIFLEGSKTTILTTGKYLNAIRECGRPVVRPLAADVHIEYDAGEAYVAHIEACFRAASAALLGLLQRELGLGDTLAALKHYFLLDRGDLLISFMDTAEEELAKPATDVSVARLQALLELAVRTSSASSDPTSEDLMCTLDHRSLLGMLKHIFQHREEPHRLSPLKGAVPASTSPSAADRNLLKSRLGREALMLGYKVEWPISVVVSQQAMTQYQLIFRHLFELKYVEHALNNIWRIFQTSRALFRQSQAVLKRSYGLCQQMMHFFHQYLLYVTFEVMEPLWHTMQTHIKAATTLDQVMAAHKEFLRRVLKGCLLSRKVKLLRNLMDLKALALRFADTAARIAAEVDAVQAAASQAPASPGESEHAGRSRKAAAVAEAVRATVESAGFGRSIQELEASFNAKFKDFITGLEDIHKTAQTDKTESRDELDSLLNLISRLDFNDYFKGKADFRAMLAHE</sequence>
<gene>
    <name evidence="9" type="ORF">WJX72_005158</name>
</gene>
<comment type="caution">
    <text evidence="9">The sequence shown here is derived from an EMBL/GenBank/DDBJ whole genome shotgun (WGS) entry which is preliminary data.</text>
</comment>
<dbReference type="AlphaFoldDB" id="A0AAW1Q7D6"/>
<evidence type="ECO:0000256" key="2">
    <source>
        <dbReference type="ARBA" id="ARBA00022490"/>
    </source>
</evidence>
<name>A0AAW1Q7D6_9CHLO</name>
<dbReference type="GO" id="GO:0000930">
    <property type="term" value="C:gamma-tubulin complex"/>
    <property type="evidence" value="ECO:0007669"/>
    <property type="project" value="TreeGrafter"/>
</dbReference>
<feature type="domain" description="Gamma tubulin complex component C-terminal" evidence="7">
    <location>
        <begin position="622"/>
        <end position="994"/>
    </location>
</feature>
<evidence type="ECO:0000256" key="1">
    <source>
        <dbReference type="ARBA" id="ARBA00010337"/>
    </source>
</evidence>
<organism evidence="9 10">
    <name type="scientific">[Myrmecia] bisecta</name>
    <dbReference type="NCBI Taxonomy" id="41462"/>
    <lineage>
        <taxon>Eukaryota</taxon>
        <taxon>Viridiplantae</taxon>
        <taxon>Chlorophyta</taxon>
        <taxon>core chlorophytes</taxon>
        <taxon>Trebouxiophyceae</taxon>
        <taxon>Trebouxiales</taxon>
        <taxon>Trebouxiaceae</taxon>
        <taxon>Myrmecia</taxon>
    </lineage>
</organism>
<dbReference type="GO" id="GO:0000278">
    <property type="term" value="P:mitotic cell cycle"/>
    <property type="evidence" value="ECO:0007669"/>
    <property type="project" value="TreeGrafter"/>
</dbReference>
<protein>
    <recommendedName>
        <fullName evidence="5">Gamma-tubulin complex component</fullName>
    </recommendedName>
</protein>
<dbReference type="PANTHER" id="PTHR19302">
    <property type="entry name" value="GAMMA TUBULIN COMPLEX PROTEIN"/>
    <property type="match status" value="1"/>
</dbReference>
<dbReference type="GO" id="GO:0007020">
    <property type="term" value="P:microtubule nucleation"/>
    <property type="evidence" value="ECO:0007669"/>
    <property type="project" value="InterPro"/>
</dbReference>
<keyword evidence="2 5" id="KW-0963">Cytoplasm</keyword>
<evidence type="ECO:0000256" key="6">
    <source>
        <dbReference type="SAM" id="Phobius"/>
    </source>
</evidence>
<dbReference type="GO" id="GO:0031122">
    <property type="term" value="P:cytoplasmic microtubule organization"/>
    <property type="evidence" value="ECO:0007669"/>
    <property type="project" value="TreeGrafter"/>
</dbReference>
<evidence type="ECO:0000259" key="8">
    <source>
        <dbReference type="Pfam" id="PF17681"/>
    </source>
</evidence>
<evidence type="ECO:0000259" key="7">
    <source>
        <dbReference type="Pfam" id="PF04130"/>
    </source>
</evidence>
<dbReference type="GO" id="GO:0005874">
    <property type="term" value="C:microtubule"/>
    <property type="evidence" value="ECO:0007669"/>
    <property type="project" value="UniProtKB-KW"/>
</dbReference>
<keyword evidence="6" id="KW-0812">Transmembrane</keyword>
<dbReference type="Proteomes" id="UP001489004">
    <property type="component" value="Unassembled WGS sequence"/>
</dbReference>
<dbReference type="EMBL" id="JALJOR010000004">
    <property type="protein sequence ID" value="KAK9817974.1"/>
    <property type="molecule type" value="Genomic_DNA"/>
</dbReference>
<dbReference type="InterPro" id="IPR007259">
    <property type="entry name" value="GCP"/>
</dbReference>
<dbReference type="GO" id="GO:0000922">
    <property type="term" value="C:spindle pole"/>
    <property type="evidence" value="ECO:0007669"/>
    <property type="project" value="InterPro"/>
</dbReference>
<comment type="subcellular location">
    <subcellularLocation>
        <location evidence="5">Cytoplasm</location>
        <location evidence="5">Cytoskeleton</location>
        <location evidence="5">Microtubule organizing center</location>
    </subcellularLocation>
</comment>
<evidence type="ECO:0000256" key="5">
    <source>
        <dbReference type="RuleBase" id="RU363050"/>
    </source>
</evidence>
<dbReference type="InterPro" id="IPR042241">
    <property type="entry name" value="GCP_C_sf"/>
</dbReference>
<dbReference type="GO" id="GO:0043015">
    <property type="term" value="F:gamma-tubulin binding"/>
    <property type="evidence" value="ECO:0007669"/>
    <property type="project" value="InterPro"/>
</dbReference>
<dbReference type="GO" id="GO:0051011">
    <property type="term" value="F:microtubule minus-end binding"/>
    <property type="evidence" value="ECO:0007669"/>
    <property type="project" value="TreeGrafter"/>
</dbReference>
<reference evidence="9 10" key="1">
    <citation type="journal article" date="2024" name="Nat. Commun.">
        <title>Phylogenomics reveals the evolutionary origins of lichenization in chlorophyte algae.</title>
        <authorList>
            <person name="Puginier C."/>
            <person name="Libourel C."/>
            <person name="Otte J."/>
            <person name="Skaloud P."/>
            <person name="Haon M."/>
            <person name="Grisel S."/>
            <person name="Petersen M."/>
            <person name="Berrin J.G."/>
            <person name="Delaux P.M."/>
            <person name="Dal Grande F."/>
            <person name="Keller J."/>
        </authorList>
    </citation>
    <scope>NUCLEOTIDE SEQUENCE [LARGE SCALE GENOMIC DNA]</scope>
    <source>
        <strain evidence="9 10">SAG 2043</strain>
    </source>
</reference>
<feature type="transmembrane region" description="Helical" evidence="6">
    <location>
        <begin position="12"/>
        <end position="34"/>
    </location>
</feature>
<keyword evidence="6" id="KW-1133">Transmembrane helix</keyword>
<dbReference type="InterPro" id="IPR041470">
    <property type="entry name" value="GCP_N"/>
</dbReference>
<dbReference type="Pfam" id="PF04130">
    <property type="entry name" value="GCP_C_terminal"/>
    <property type="match status" value="1"/>
</dbReference>
<feature type="domain" description="Gamma tubulin complex component protein N-terminal" evidence="8">
    <location>
        <begin position="308"/>
        <end position="618"/>
    </location>
</feature>
<accession>A0AAW1Q7D6</accession>
<dbReference type="InterPro" id="IPR040457">
    <property type="entry name" value="GCP_C"/>
</dbReference>
<dbReference type="GO" id="GO:0051321">
    <property type="term" value="P:meiotic cell cycle"/>
    <property type="evidence" value="ECO:0007669"/>
    <property type="project" value="TreeGrafter"/>
</dbReference>
<proteinExistence type="inferred from homology"/>
<evidence type="ECO:0000313" key="9">
    <source>
        <dbReference type="EMBL" id="KAK9817974.1"/>
    </source>
</evidence>
<dbReference type="PANTHER" id="PTHR19302:SF13">
    <property type="entry name" value="GAMMA-TUBULIN COMPLEX COMPONENT 2"/>
    <property type="match status" value="1"/>
</dbReference>